<accession>A0A812MWW6</accession>
<reference evidence="2" key="1">
    <citation type="submission" date="2021-02" db="EMBL/GenBank/DDBJ databases">
        <authorList>
            <person name="Dougan E. K."/>
            <person name="Rhodes N."/>
            <person name="Thang M."/>
            <person name="Chan C."/>
        </authorList>
    </citation>
    <scope>NUCLEOTIDE SEQUENCE</scope>
</reference>
<sequence length="1019" mass="106858">MAAPFEAVHLESDAEAKTSPPSSRGWIKKTAIVVTLGLGVVAFLAMPGAKKCQSLDFGAFQGKSSLGVDAQMALKADALKSVKKRSLAEKIVMKAMRSTGHKYSQHYEQHEVRSLPADPADAARQMLTKDEIIAYKKQKNADRMRKATNAYCAFNVLEAFVSVVGMGDDINAIIRTCPAPRDGESELACQVNGAILVTWVANAAAKLSYAASNCALNLNVDAVCSVGVTGLVSVMGELAATASLAAATCTGVPPQLTTSKISVLGDQTVRDGRRLLIGEGPIGVGVQCGVDVGMVVANLANMGLSINSAVNSGQCGRVNLDGPINKVSGLYSALCTVDIGGAIAYMSQVVTFINLIVVHCQDFLDVSALCGASISGIITAAAAMAPYGAAVHAACAKGSILKNPKKAEAISSLYTVPTPRRLEELKQLNAVKDAMANLKDLRQQLEAKLGFNASVPTMYSEANMEQMIQLMDDGVGDNSEKSMRGIRKVGKLETASCGSEFDNFGNVVCLLTQVLGFEEVSFALAKSVTAVHPESDAEAKTSPPSSRGWMKKTAIVVTLGLGVVAFLAMPGAKKCQSLDFGAFQGKSSLGVDAQMALKANALKSVKKRSLAEKIVMKAMRSTGHKYSQHYEQHEVRSLPADPADAARQMLTKDEIIAYKKQKNADRMRKATNAYCAFNVLEAFVSVVGMGDDINAIIRTCPAPRDGESELACQVNGAILVTWVANAAAKLSYAASNCALNLNVDAVCSVGVTGLVSVMGELAATASLAAATCTGVPPQLTTSKISVLGDQTVRDGRRLLIGEGPIGVGVQCGVDVGMVVANLANMGLSINSAVNSGQCGRVNLDGPINKVSGLYSALCTVDIGGAIAYMSQVVTFINLIVVHCQDFLDVSALCGASISGIITAAAAMAPYGAAVHAACAKGSILKNPKKAEAISSLYTVPTPRRLEELKQLNAVKDAMANLKDLRQQLEAKLGFNASVPTMYSEANMEQMIQLMDDGVGDNSEKSMRGSPVFSEEECDE</sequence>
<dbReference type="OrthoDB" id="478723at2759"/>
<comment type="caution">
    <text evidence="2">The sequence shown here is derived from an EMBL/GenBank/DDBJ whole genome shotgun (WGS) entry which is preliminary data.</text>
</comment>
<proteinExistence type="predicted"/>
<protein>
    <submittedName>
        <fullName evidence="2">Uncharacterized protein</fullName>
    </submittedName>
</protein>
<feature type="region of interest" description="Disordered" evidence="1">
    <location>
        <begin position="997"/>
        <end position="1019"/>
    </location>
</feature>
<dbReference type="EMBL" id="CAJNDS010001824">
    <property type="protein sequence ID" value="CAE7282244.1"/>
    <property type="molecule type" value="Genomic_DNA"/>
</dbReference>
<feature type="region of interest" description="Disordered" evidence="1">
    <location>
        <begin position="1"/>
        <end position="23"/>
    </location>
</feature>
<dbReference type="Proteomes" id="UP000604046">
    <property type="component" value="Unassembled WGS sequence"/>
</dbReference>
<organism evidence="2 3">
    <name type="scientific">Symbiodinium natans</name>
    <dbReference type="NCBI Taxonomy" id="878477"/>
    <lineage>
        <taxon>Eukaryota</taxon>
        <taxon>Sar</taxon>
        <taxon>Alveolata</taxon>
        <taxon>Dinophyceae</taxon>
        <taxon>Suessiales</taxon>
        <taxon>Symbiodiniaceae</taxon>
        <taxon>Symbiodinium</taxon>
    </lineage>
</organism>
<gene>
    <name evidence="2" type="ORF">SNAT2548_LOCUS14960</name>
</gene>
<evidence type="ECO:0000256" key="1">
    <source>
        <dbReference type="SAM" id="MobiDB-lite"/>
    </source>
</evidence>
<dbReference type="AlphaFoldDB" id="A0A812MWW6"/>
<name>A0A812MWW6_9DINO</name>
<evidence type="ECO:0000313" key="3">
    <source>
        <dbReference type="Proteomes" id="UP000604046"/>
    </source>
</evidence>
<keyword evidence="3" id="KW-1185">Reference proteome</keyword>
<evidence type="ECO:0000313" key="2">
    <source>
        <dbReference type="EMBL" id="CAE7282244.1"/>
    </source>
</evidence>